<comment type="pathway">
    <text evidence="6">Quinol/quinone metabolism; menaquinone biosynthesis.</text>
</comment>
<comment type="similarity">
    <text evidence="6">Belongs to the TPP enzyme family. MenD subfamily.</text>
</comment>
<dbReference type="EMBL" id="BPTR01000001">
    <property type="protein sequence ID" value="GJG26499.1"/>
    <property type="molecule type" value="Genomic_DNA"/>
</dbReference>
<dbReference type="PANTHER" id="PTHR42916:SF1">
    <property type="entry name" value="PROTEIN PHYLLO, CHLOROPLASTIC"/>
    <property type="match status" value="1"/>
</dbReference>
<dbReference type="InterPro" id="IPR012001">
    <property type="entry name" value="Thiamin_PyroP_enz_TPP-bd_dom"/>
</dbReference>
<dbReference type="GO" id="GO:0030976">
    <property type="term" value="F:thiamine pyrophosphate binding"/>
    <property type="evidence" value="ECO:0007669"/>
    <property type="project" value="UniProtKB-UniRule"/>
</dbReference>
<comment type="subunit">
    <text evidence="6">Homodimer.</text>
</comment>
<dbReference type="GO" id="GO:0030145">
    <property type="term" value="F:manganese ion binding"/>
    <property type="evidence" value="ECO:0007669"/>
    <property type="project" value="UniProtKB-UniRule"/>
</dbReference>
<dbReference type="GO" id="GO:0009234">
    <property type="term" value="P:menaquinone biosynthetic process"/>
    <property type="evidence" value="ECO:0007669"/>
    <property type="project" value="UniProtKB-UniRule"/>
</dbReference>
<evidence type="ECO:0000256" key="5">
    <source>
        <dbReference type="ARBA" id="ARBA00023211"/>
    </source>
</evidence>
<comment type="cofactor">
    <cofactor evidence="6">
        <name>thiamine diphosphate</name>
        <dbReference type="ChEBI" id="CHEBI:58937"/>
    </cofactor>
    <text evidence="6">Binds 1 thiamine pyrophosphate per subunit.</text>
</comment>
<evidence type="ECO:0000256" key="4">
    <source>
        <dbReference type="ARBA" id="ARBA00023052"/>
    </source>
</evidence>
<keyword evidence="3 6" id="KW-0460">Magnesium</keyword>
<evidence type="ECO:0000313" key="8">
    <source>
        <dbReference type="EMBL" id="GJG26499.1"/>
    </source>
</evidence>
<keyword evidence="4 6" id="KW-0786">Thiamine pyrophosphate</keyword>
<dbReference type="Pfam" id="PF02776">
    <property type="entry name" value="TPP_enzyme_N"/>
    <property type="match status" value="1"/>
</dbReference>
<organism evidence="8 9">
    <name type="scientific">Segatella bryantii</name>
    <name type="common">Prevotella bryantii</name>
    <dbReference type="NCBI Taxonomy" id="77095"/>
    <lineage>
        <taxon>Bacteria</taxon>
        <taxon>Pseudomonadati</taxon>
        <taxon>Bacteroidota</taxon>
        <taxon>Bacteroidia</taxon>
        <taxon>Bacteroidales</taxon>
        <taxon>Prevotellaceae</taxon>
        <taxon>Segatella</taxon>
    </lineage>
</organism>
<comment type="function">
    <text evidence="6">Catalyzes the thiamine diphosphate-dependent decarboxylation of 2-oxoglutarate and the subsequent addition of the resulting succinic semialdehyde-thiamine pyrophosphate anion to isochorismate to yield 2-succinyl-5-enolpyruvyl-6-hydroxy-3-cyclohexene-1-carboxylate (SEPHCHC).</text>
</comment>
<sequence length="562" mass="62480">MYSSKVSVNILTSLLIKAGVEHAVVCPGSRNSPIVHNLNECDEIQCYPVTDERSAGFFAMGICQQVQQPVVLCVTSGTALLNTCPAVAEAYYQHLPLIVISADRPAMWIDQLDGQTLPQPDALGKLVKKVVNLPEPHTDDEHWYCNRLINEALQACRLREGGPVHINVPLSEPLYEYTVEQLPDEHIINSIFAQGNQTALTEWANHFTTANRPMVVIGQLPKEALQGIDLQLLSKSVVILKESLSPGRIANSHFEKVLAMVGEQEELRPDKVIYVGDCLVSKRLKKFLRSTKNAEIWTANAEGAIHDTFMHLDGVIEATAAEVLGELVHAFEKLGTIESSESSSPSAIERKNYHEMWHHALQLASSCTLNYQPRYSSTATVKYLHEQLEDMMYDYKLQYGNSSAIRLANIYADDYVYCNRGVNGIEGSLSTAAGMSAATDDIVFCVLGDLSFFYDQNALWNQNLKGNLRVIILNNHCGGIFGKFDGLRKSAARDRMVMGYHHSEAKGICTQNDCGYLKATNMEEMQLGIVQLLTMQTNRPVVLEVFTQEDTDVEALKAYFSL</sequence>
<protein>
    <recommendedName>
        <fullName evidence="6">2-succinyl-5-enolpyruvyl-6-hydroxy-3-cyclohexene-1-carboxylate synthase</fullName>
        <shortName evidence="6">SEPHCHC synthase</shortName>
        <ecNumber evidence="6">2.2.1.9</ecNumber>
    </recommendedName>
    <alternativeName>
        <fullName evidence="6">Menaquinone biosynthesis protein MenD</fullName>
    </alternativeName>
</protein>
<dbReference type="PIRSF" id="PIRSF004983">
    <property type="entry name" value="MenD"/>
    <property type="match status" value="1"/>
</dbReference>
<dbReference type="Gene3D" id="3.40.50.970">
    <property type="match status" value="2"/>
</dbReference>
<dbReference type="AlphaFoldDB" id="A0AA37MK84"/>
<feature type="domain" description="Thiamine pyrophosphate enzyme N-terminal TPP-binding" evidence="7">
    <location>
        <begin position="10"/>
        <end position="110"/>
    </location>
</feature>
<dbReference type="InterPro" id="IPR029061">
    <property type="entry name" value="THDP-binding"/>
</dbReference>
<dbReference type="SUPFAM" id="SSF52518">
    <property type="entry name" value="Thiamin diphosphate-binding fold (THDP-binding)"/>
    <property type="match status" value="2"/>
</dbReference>
<dbReference type="GO" id="GO:0070204">
    <property type="term" value="F:2-succinyl-5-enolpyruvyl-6-hydroxy-3-cyclohexene-1-carboxylic-acid synthase activity"/>
    <property type="evidence" value="ECO:0007669"/>
    <property type="project" value="UniProtKB-UniRule"/>
</dbReference>
<name>A0AA37MK84_SEGBR</name>
<dbReference type="HAMAP" id="MF_01659">
    <property type="entry name" value="MenD"/>
    <property type="match status" value="1"/>
</dbReference>
<dbReference type="GO" id="GO:0000287">
    <property type="term" value="F:magnesium ion binding"/>
    <property type="evidence" value="ECO:0007669"/>
    <property type="project" value="UniProtKB-UniRule"/>
</dbReference>
<reference evidence="8" key="1">
    <citation type="submission" date="2021-08" db="EMBL/GenBank/DDBJ databases">
        <title>Prevotella lacticifex sp. nov., isolated from rumen of cow.</title>
        <authorList>
            <person name="Shinkai T."/>
            <person name="Ikeyama N."/>
            <person name="Kumagai M."/>
            <person name="Ohmori H."/>
            <person name="Sakamoto M."/>
            <person name="Ohkuma M."/>
            <person name="Mitsumori M."/>
        </authorList>
    </citation>
    <scope>NUCLEOTIDE SEQUENCE</scope>
    <source>
        <strain evidence="8">DSM 11371</strain>
    </source>
</reference>
<dbReference type="PANTHER" id="PTHR42916">
    <property type="entry name" value="2-SUCCINYL-5-ENOLPYRUVYL-6-HYDROXY-3-CYCLOHEXENE-1-CARBOXYLATE SYNTHASE"/>
    <property type="match status" value="1"/>
</dbReference>
<evidence type="ECO:0000256" key="2">
    <source>
        <dbReference type="ARBA" id="ARBA00022723"/>
    </source>
</evidence>
<comment type="catalytic activity">
    <reaction evidence="6">
        <text>isochorismate + 2-oxoglutarate + H(+) = 5-enolpyruvoyl-6-hydroxy-2-succinyl-cyclohex-3-ene-1-carboxylate + CO2</text>
        <dbReference type="Rhea" id="RHEA:25593"/>
        <dbReference type="ChEBI" id="CHEBI:15378"/>
        <dbReference type="ChEBI" id="CHEBI:16526"/>
        <dbReference type="ChEBI" id="CHEBI:16810"/>
        <dbReference type="ChEBI" id="CHEBI:29780"/>
        <dbReference type="ChEBI" id="CHEBI:58818"/>
        <dbReference type="EC" id="2.2.1.9"/>
    </reaction>
</comment>
<dbReference type="NCBIfam" id="TIGR00173">
    <property type="entry name" value="menD"/>
    <property type="match status" value="1"/>
</dbReference>
<evidence type="ECO:0000256" key="6">
    <source>
        <dbReference type="HAMAP-Rule" id="MF_01659"/>
    </source>
</evidence>
<keyword evidence="1 6" id="KW-0808">Transferase</keyword>
<comment type="caution">
    <text evidence="8">The sequence shown here is derived from an EMBL/GenBank/DDBJ whole genome shotgun (WGS) entry which is preliminary data.</text>
</comment>
<accession>A0AA37MK84</accession>
<evidence type="ECO:0000313" key="9">
    <source>
        <dbReference type="Proteomes" id="UP000887043"/>
    </source>
</evidence>
<dbReference type="Proteomes" id="UP000887043">
    <property type="component" value="Unassembled WGS sequence"/>
</dbReference>
<dbReference type="RefSeq" id="WP_006282276.1">
    <property type="nucleotide sequence ID" value="NZ_BPTR01000001.1"/>
</dbReference>
<comment type="pathway">
    <text evidence="6">Quinol/quinone metabolism; 1,4-dihydroxy-2-naphthoate biosynthesis; 1,4-dihydroxy-2-naphthoate from chorismate: step 2/7.</text>
</comment>
<gene>
    <name evidence="6 8" type="primary">menD</name>
    <name evidence="8" type="ORF">PRRU23_01990</name>
</gene>
<dbReference type="Gene3D" id="3.40.50.1220">
    <property type="entry name" value="TPP-binding domain"/>
    <property type="match status" value="1"/>
</dbReference>
<keyword evidence="5 6" id="KW-0464">Manganese</keyword>
<evidence type="ECO:0000259" key="7">
    <source>
        <dbReference type="Pfam" id="PF02776"/>
    </source>
</evidence>
<proteinExistence type="inferred from homology"/>
<dbReference type="InterPro" id="IPR004433">
    <property type="entry name" value="MenaQ_synth_MenD"/>
</dbReference>
<dbReference type="CDD" id="cd07037">
    <property type="entry name" value="TPP_PYR_MenD"/>
    <property type="match status" value="1"/>
</dbReference>
<dbReference type="EC" id="2.2.1.9" evidence="6"/>
<keyword evidence="2 6" id="KW-0479">Metal-binding</keyword>
<keyword evidence="6" id="KW-0474">Menaquinone biosynthesis</keyword>
<evidence type="ECO:0000256" key="1">
    <source>
        <dbReference type="ARBA" id="ARBA00022679"/>
    </source>
</evidence>
<comment type="cofactor">
    <cofactor evidence="6">
        <name>Mg(2+)</name>
        <dbReference type="ChEBI" id="CHEBI:18420"/>
    </cofactor>
    <cofactor evidence="6">
        <name>Mn(2+)</name>
        <dbReference type="ChEBI" id="CHEBI:29035"/>
    </cofactor>
</comment>
<evidence type="ECO:0000256" key="3">
    <source>
        <dbReference type="ARBA" id="ARBA00022842"/>
    </source>
</evidence>